<name>J9CBY1_9ZZZZ</name>
<comment type="caution">
    <text evidence="1">The sequence shown here is derived from an EMBL/GenBank/DDBJ whole genome shotgun (WGS) entry which is preliminary data.</text>
</comment>
<organism evidence="1">
    <name type="scientific">gut metagenome</name>
    <dbReference type="NCBI Taxonomy" id="749906"/>
    <lineage>
        <taxon>unclassified sequences</taxon>
        <taxon>metagenomes</taxon>
        <taxon>organismal metagenomes</taxon>
    </lineage>
</organism>
<proteinExistence type="predicted"/>
<dbReference type="EMBL" id="AMCI01004750">
    <property type="protein sequence ID" value="EJW97455.1"/>
    <property type="molecule type" value="Genomic_DNA"/>
</dbReference>
<evidence type="ECO:0000313" key="1">
    <source>
        <dbReference type="EMBL" id="EJW97455.1"/>
    </source>
</evidence>
<feature type="non-terminal residue" evidence="1">
    <location>
        <position position="1"/>
    </location>
</feature>
<sequence>SALYSCLKGFKAFYVRTLTKVDQGF</sequence>
<dbReference type="AlphaFoldDB" id="J9CBY1"/>
<accession>J9CBY1</accession>
<protein>
    <submittedName>
        <fullName evidence="1">Uncharacterized protein</fullName>
    </submittedName>
</protein>
<reference evidence="1" key="1">
    <citation type="journal article" date="2012" name="PLoS ONE">
        <title>Gene sets for utilization of primary and secondary nutrition supplies in the distal gut of endangered iberian lynx.</title>
        <authorList>
            <person name="Alcaide M."/>
            <person name="Messina E."/>
            <person name="Richter M."/>
            <person name="Bargiela R."/>
            <person name="Peplies J."/>
            <person name="Huws S.A."/>
            <person name="Newbold C.J."/>
            <person name="Golyshin P.N."/>
            <person name="Simon M.A."/>
            <person name="Lopez G."/>
            <person name="Yakimov M.M."/>
            <person name="Ferrer M."/>
        </authorList>
    </citation>
    <scope>NUCLEOTIDE SEQUENCE</scope>
</reference>
<gene>
    <name evidence="1" type="ORF">EVA_14436</name>
</gene>